<dbReference type="KEGG" id="lbc:LACBIDRAFT_295727"/>
<dbReference type="RefSeq" id="XP_001888709.1">
    <property type="nucleotide sequence ID" value="XM_001888674.1"/>
</dbReference>
<feature type="signal peptide" evidence="1">
    <location>
        <begin position="1"/>
        <end position="20"/>
    </location>
</feature>
<accession>B0DXL7</accession>
<keyword evidence="3" id="KW-1185">Reference proteome</keyword>
<proteinExistence type="predicted"/>
<evidence type="ECO:0000313" key="3">
    <source>
        <dbReference type="Proteomes" id="UP000001194"/>
    </source>
</evidence>
<protein>
    <submittedName>
        <fullName evidence="2">Predicted protein</fullName>
    </submittedName>
</protein>
<evidence type="ECO:0000256" key="1">
    <source>
        <dbReference type="SAM" id="SignalP"/>
    </source>
</evidence>
<dbReference type="GeneID" id="6084354"/>
<evidence type="ECO:0000313" key="2">
    <source>
        <dbReference type="EMBL" id="EDR00700.1"/>
    </source>
</evidence>
<gene>
    <name evidence="2" type="ORF">LACBIDRAFT_295727</name>
</gene>
<dbReference type="AlphaFoldDB" id="B0DXL7"/>
<dbReference type="Proteomes" id="UP000001194">
    <property type="component" value="Unassembled WGS sequence"/>
</dbReference>
<reference evidence="2 3" key="1">
    <citation type="journal article" date="2008" name="Nature">
        <title>The genome of Laccaria bicolor provides insights into mycorrhizal symbiosis.</title>
        <authorList>
            <person name="Martin F."/>
            <person name="Aerts A."/>
            <person name="Ahren D."/>
            <person name="Brun A."/>
            <person name="Danchin E.G.J."/>
            <person name="Duchaussoy F."/>
            <person name="Gibon J."/>
            <person name="Kohler A."/>
            <person name="Lindquist E."/>
            <person name="Pereda V."/>
            <person name="Salamov A."/>
            <person name="Shapiro H.J."/>
            <person name="Wuyts J."/>
            <person name="Blaudez D."/>
            <person name="Buee M."/>
            <person name="Brokstein P."/>
            <person name="Canbaeck B."/>
            <person name="Cohen D."/>
            <person name="Courty P.E."/>
            <person name="Coutinho P.M."/>
            <person name="Delaruelle C."/>
            <person name="Detter J.C."/>
            <person name="Deveau A."/>
            <person name="DiFazio S."/>
            <person name="Duplessis S."/>
            <person name="Fraissinet-Tachet L."/>
            <person name="Lucic E."/>
            <person name="Frey-Klett P."/>
            <person name="Fourrey C."/>
            <person name="Feussner I."/>
            <person name="Gay G."/>
            <person name="Grimwood J."/>
            <person name="Hoegger P.J."/>
            <person name="Jain P."/>
            <person name="Kilaru S."/>
            <person name="Labbe J."/>
            <person name="Lin Y.C."/>
            <person name="Legue V."/>
            <person name="Le Tacon F."/>
            <person name="Marmeisse R."/>
            <person name="Melayah D."/>
            <person name="Montanini B."/>
            <person name="Muratet M."/>
            <person name="Nehls U."/>
            <person name="Niculita-Hirzel H."/>
            <person name="Oudot-Le Secq M.P."/>
            <person name="Peter M."/>
            <person name="Quesneville H."/>
            <person name="Rajashekar B."/>
            <person name="Reich M."/>
            <person name="Rouhier N."/>
            <person name="Schmutz J."/>
            <person name="Yin T."/>
            <person name="Chalot M."/>
            <person name="Henrissat B."/>
            <person name="Kuees U."/>
            <person name="Lucas S."/>
            <person name="Van de Peer Y."/>
            <person name="Podila G.K."/>
            <person name="Polle A."/>
            <person name="Pukkila P.J."/>
            <person name="Richardson P.M."/>
            <person name="Rouze P."/>
            <person name="Sanders I.R."/>
            <person name="Stajich J.E."/>
            <person name="Tunlid A."/>
            <person name="Tuskan G."/>
            <person name="Grigoriev I.V."/>
        </authorList>
    </citation>
    <scope>NUCLEOTIDE SEQUENCE [LARGE SCALE GENOMIC DNA]</scope>
    <source>
        <strain evidence="3">S238N-H82 / ATCC MYA-4686</strain>
    </source>
</reference>
<feature type="chain" id="PRO_5002749323" evidence="1">
    <location>
        <begin position="21"/>
        <end position="112"/>
    </location>
</feature>
<dbReference type="InParanoid" id="B0DXL7"/>
<keyword evidence="1" id="KW-0732">Signal</keyword>
<sequence>MVKFYAALFIAVAIAALALAIPIEKEHARELQAESMYQRGLDAEDLSLSVRDFHEGDLSRREVNHDLVERDPKFNPKFRFSFGNIFKGVGKAFSRFGKSSRTEAVAGMTPWQ</sequence>
<dbReference type="EMBL" id="DS547147">
    <property type="protein sequence ID" value="EDR00700.1"/>
    <property type="molecule type" value="Genomic_DNA"/>
</dbReference>
<dbReference type="HOGENOM" id="CLU_2146303_0_0_1"/>
<organism evidence="3">
    <name type="scientific">Laccaria bicolor (strain S238N-H82 / ATCC MYA-4686)</name>
    <name type="common">Bicoloured deceiver</name>
    <name type="synonym">Laccaria laccata var. bicolor</name>
    <dbReference type="NCBI Taxonomy" id="486041"/>
    <lineage>
        <taxon>Eukaryota</taxon>
        <taxon>Fungi</taxon>
        <taxon>Dikarya</taxon>
        <taxon>Basidiomycota</taxon>
        <taxon>Agaricomycotina</taxon>
        <taxon>Agaricomycetes</taxon>
        <taxon>Agaricomycetidae</taxon>
        <taxon>Agaricales</taxon>
        <taxon>Agaricineae</taxon>
        <taxon>Hydnangiaceae</taxon>
        <taxon>Laccaria</taxon>
    </lineage>
</organism>
<name>B0DXL7_LACBS</name>